<comment type="caution">
    <text evidence="1">The sequence shown here is derived from an EMBL/GenBank/DDBJ whole genome shotgun (WGS) entry which is preliminary data.</text>
</comment>
<reference evidence="1 2" key="1">
    <citation type="journal article" date="2021" name="Hortic Res">
        <title>High-quality reference genome and annotation aids understanding of berry development for evergreen blueberry (Vaccinium darrowii).</title>
        <authorList>
            <person name="Yu J."/>
            <person name="Hulse-Kemp A.M."/>
            <person name="Babiker E."/>
            <person name="Staton M."/>
        </authorList>
    </citation>
    <scope>NUCLEOTIDE SEQUENCE [LARGE SCALE GENOMIC DNA]</scope>
    <source>
        <strain evidence="2">cv. NJ 8807/NJ 8810</strain>
        <tissue evidence="1">Young leaf</tissue>
    </source>
</reference>
<dbReference type="EMBL" id="CM037160">
    <property type="protein sequence ID" value="KAH7839958.1"/>
    <property type="molecule type" value="Genomic_DNA"/>
</dbReference>
<evidence type="ECO:0000313" key="1">
    <source>
        <dbReference type="EMBL" id="KAH7839958.1"/>
    </source>
</evidence>
<evidence type="ECO:0000313" key="2">
    <source>
        <dbReference type="Proteomes" id="UP000828048"/>
    </source>
</evidence>
<accession>A0ACB7XHW3</accession>
<organism evidence="1 2">
    <name type="scientific">Vaccinium darrowii</name>
    <dbReference type="NCBI Taxonomy" id="229202"/>
    <lineage>
        <taxon>Eukaryota</taxon>
        <taxon>Viridiplantae</taxon>
        <taxon>Streptophyta</taxon>
        <taxon>Embryophyta</taxon>
        <taxon>Tracheophyta</taxon>
        <taxon>Spermatophyta</taxon>
        <taxon>Magnoliopsida</taxon>
        <taxon>eudicotyledons</taxon>
        <taxon>Gunneridae</taxon>
        <taxon>Pentapetalae</taxon>
        <taxon>asterids</taxon>
        <taxon>Ericales</taxon>
        <taxon>Ericaceae</taxon>
        <taxon>Vaccinioideae</taxon>
        <taxon>Vaccinieae</taxon>
        <taxon>Vaccinium</taxon>
    </lineage>
</organism>
<gene>
    <name evidence="1" type="ORF">Vadar_010681</name>
</gene>
<keyword evidence="2" id="KW-1185">Reference proteome</keyword>
<name>A0ACB7XHW3_9ERIC</name>
<sequence>MAKSEAKIETTEIAIRDGEERRNNPNPILCFLSKFQFFNFPPQKRDAAKSDAVNQKPGKSGEYAEEGEKAVVVKVPNAKTDLPSLKLEGEECERNTNPIVLWQVYAIGGFFVLSWALARWKEKRAKKKSSDDEPSPDDN</sequence>
<dbReference type="Proteomes" id="UP000828048">
    <property type="component" value="Chromosome 10"/>
</dbReference>
<protein>
    <submittedName>
        <fullName evidence="1">Uncharacterized protein</fullName>
    </submittedName>
</protein>
<proteinExistence type="predicted"/>